<dbReference type="AlphaFoldDB" id="A0AAN8JI20"/>
<dbReference type="EMBL" id="JAZGQO010000010">
    <property type="protein sequence ID" value="KAK6177355.1"/>
    <property type="molecule type" value="Genomic_DNA"/>
</dbReference>
<feature type="transmembrane region" description="Helical" evidence="1">
    <location>
        <begin position="33"/>
        <end position="53"/>
    </location>
</feature>
<organism evidence="2 3">
    <name type="scientific">Patella caerulea</name>
    <name type="common">Rayed Mediterranean limpet</name>
    <dbReference type="NCBI Taxonomy" id="87958"/>
    <lineage>
        <taxon>Eukaryota</taxon>
        <taxon>Metazoa</taxon>
        <taxon>Spiralia</taxon>
        <taxon>Lophotrochozoa</taxon>
        <taxon>Mollusca</taxon>
        <taxon>Gastropoda</taxon>
        <taxon>Patellogastropoda</taxon>
        <taxon>Patelloidea</taxon>
        <taxon>Patellidae</taxon>
        <taxon>Patella</taxon>
    </lineage>
</organism>
<evidence type="ECO:0000256" key="1">
    <source>
        <dbReference type="SAM" id="Phobius"/>
    </source>
</evidence>
<evidence type="ECO:0000313" key="2">
    <source>
        <dbReference type="EMBL" id="KAK6177355.1"/>
    </source>
</evidence>
<keyword evidence="1" id="KW-0812">Transmembrane</keyword>
<dbReference type="Proteomes" id="UP001347796">
    <property type="component" value="Unassembled WGS sequence"/>
</dbReference>
<evidence type="ECO:0000313" key="3">
    <source>
        <dbReference type="Proteomes" id="UP001347796"/>
    </source>
</evidence>
<keyword evidence="3" id="KW-1185">Reference proteome</keyword>
<accession>A0AAN8JI20</accession>
<protein>
    <submittedName>
        <fullName evidence="2">Uncharacterized protein</fullName>
    </submittedName>
</protein>
<keyword evidence="1" id="KW-1133">Transmembrane helix</keyword>
<gene>
    <name evidence="2" type="ORF">SNE40_015473</name>
</gene>
<comment type="caution">
    <text evidence="2">The sequence shown here is derived from an EMBL/GenBank/DDBJ whole genome shotgun (WGS) entry which is preliminary data.</text>
</comment>
<keyword evidence="1" id="KW-0472">Membrane</keyword>
<sequence>MGDSWMEMLINEDDDTQSDDTGQIQVRLQPPDYTILAFVACIFNPVFGMVAWLTNRRAKILLINGRYSDANTCYLVSFTSSLFGIYITGLVVFLLLVPTMIPAHDVST</sequence>
<feature type="transmembrane region" description="Helical" evidence="1">
    <location>
        <begin position="74"/>
        <end position="97"/>
    </location>
</feature>
<name>A0AAN8JI20_PATCE</name>
<proteinExistence type="predicted"/>
<reference evidence="2 3" key="1">
    <citation type="submission" date="2024-01" db="EMBL/GenBank/DDBJ databases">
        <title>The genome of the rayed Mediterranean limpet Patella caerulea (Linnaeus, 1758).</title>
        <authorList>
            <person name="Anh-Thu Weber A."/>
            <person name="Halstead-Nussloch G."/>
        </authorList>
    </citation>
    <scope>NUCLEOTIDE SEQUENCE [LARGE SCALE GENOMIC DNA]</scope>
    <source>
        <strain evidence="2">AATW-2023a</strain>
        <tissue evidence="2">Whole specimen</tissue>
    </source>
</reference>